<proteinExistence type="predicted"/>
<dbReference type="Proteomes" id="UP000553034">
    <property type="component" value="Unassembled WGS sequence"/>
</dbReference>
<evidence type="ECO:0000313" key="1">
    <source>
        <dbReference type="EMBL" id="MBB4117883.1"/>
    </source>
</evidence>
<dbReference type="EMBL" id="JACIFO010000001">
    <property type="protein sequence ID" value="MBB4117883.1"/>
    <property type="molecule type" value="Genomic_DNA"/>
</dbReference>
<reference evidence="1 2" key="1">
    <citation type="submission" date="2020-08" db="EMBL/GenBank/DDBJ databases">
        <title>Genomic Encyclopedia of Type Strains, Phase IV (KMG-IV): sequencing the most valuable type-strain genomes for metagenomic binning, comparative biology and taxonomic classification.</title>
        <authorList>
            <person name="Goeker M."/>
        </authorList>
    </citation>
    <scope>NUCLEOTIDE SEQUENCE [LARGE SCALE GENOMIC DNA]</scope>
    <source>
        <strain evidence="1 2">DSM 29568</strain>
    </source>
</reference>
<protein>
    <submittedName>
        <fullName evidence="1">Uncharacterized protein</fullName>
    </submittedName>
</protein>
<accession>A0A840EMM0</accession>
<name>A0A840EMM0_9FLAO</name>
<gene>
    <name evidence="1" type="ORF">GGR32_000155</name>
</gene>
<sequence length="168" mass="19313">MRQYSHCKSIALAINSDAPRLSVLKRQLGVKSVEAYLKLWLIDLNAVLDLRKPLTETQIDDLAFRIVENYRSLNIADVNLIFAQVKNGELGKVYDRLSIPTVMKWFKDYFDKRCSAAAEQSYQNHAQAKVQMRTMGDSLASTHIEKQRKAMKVYGQHQAQQRINNAKK</sequence>
<organism evidence="1 2">
    <name type="scientific">Mesonia hippocampi</name>
    <dbReference type="NCBI Taxonomy" id="1628250"/>
    <lineage>
        <taxon>Bacteria</taxon>
        <taxon>Pseudomonadati</taxon>
        <taxon>Bacteroidota</taxon>
        <taxon>Flavobacteriia</taxon>
        <taxon>Flavobacteriales</taxon>
        <taxon>Flavobacteriaceae</taxon>
        <taxon>Mesonia</taxon>
    </lineage>
</organism>
<keyword evidence="2" id="KW-1185">Reference proteome</keyword>
<evidence type="ECO:0000313" key="2">
    <source>
        <dbReference type="Proteomes" id="UP000553034"/>
    </source>
</evidence>
<dbReference type="RefSeq" id="WP_183475537.1">
    <property type="nucleotide sequence ID" value="NZ_JACIFO010000001.1"/>
</dbReference>
<dbReference type="AlphaFoldDB" id="A0A840EMM0"/>
<comment type="caution">
    <text evidence="1">The sequence shown here is derived from an EMBL/GenBank/DDBJ whole genome shotgun (WGS) entry which is preliminary data.</text>
</comment>